<organism evidence="8">
    <name type="scientific">marine metagenome</name>
    <dbReference type="NCBI Taxonomy" id="408172"/>
    <lineage>
        <taxon>unclassified sequences</taxon>
        <taxon>metagenomes</taxon>
        <taxon>ecological metagenomes</taxon>
    </lineage>
</organism>
<dbReference type="GO" id="GO:0070189">
    <property type="term" value="P:kynurenine metabolic process"/>
    <property type="evidence" value="ECO:0007669"/>
    <property type="project" value="TreeGrafter"/>
</dbReference>
<accession>A0A381TNN8</accession>
<dbReference type="Gene3D" id="3.50.50.60">
    <property type="entry name" value="FAD/NAD(P)-binding domain"/>
    <property type="match status" value="1"/>
</dbReference>
<evidence type="ECO:0000259" key="7">
    <source>
        <dbReference type="Pfam" id="PF01494"/>
    </source>
</evidence>
<evidence type="ECO:0000256" key="6">
    <source>
        <dbReference type="ARBA" id="ARBA00023033"/>
    </source>
</evidence>
<keyword evidence="6" id="KW-0503">Monooxygenase</keyword>
<evidence type="ECO:0000256" key="5">
    <source>
        <dbReference type="ARBA" id="ARBA00023002"/>
    </source>
</evidence>
<dbReference type="EMBL" id="UINC01004723">
    <property type="protein sequence ID" value="SVA16397.1"/>
    <property type="molecule type" value="Genomic_DNA"/>
</dbReference>
<dbReference type="AlphaFoldDB" id="A0A381TNN8"/>
<evidence type="ECO:0000256" key="4">
    <source>
        <dbReference type="ARBA" id="ARBA00022857"/>
    </source>
</evidence>
<dbReference type="Pfam" id="PF01494">
    <property type="entry name" value="FAD_binding_3"/>
    <property type="match status" value="1"/>
</dbReference>
<evidence type="ECO:0000256" key="3">
    <source>
        <dbReference type="ARBA" id="ARBA00022827"/>
    </source>
</evidence>
<reference evidence="8" key="1">
    <citation type="submission" date="2018-05" db="EMBL/GenBank/DDBJ databases">
        <authorList>
            <person name="Lanie J.A."/>
            <person name="Ng W.-L."/>
            <person name="Kazmierczak K.M."/>
            <person name="Andrzejewski T.M."/>
            <person name="Davidsen T.M."/>
            <person name="Wayne K.J."/>
            <person name="Tettelin H."/>
            <person name="Glass J.I."/>
            <person name="Rusch D."/>
            <person name="Podicherti R."/>
            <person name="Tsui H.-C.T."/>
            <person name="Winkler M.E."/>
        </authorList>
    </citation>
    <scope>NUCLEOTIDE SEQUENCE</scope>
</reference>
<comment type="cofactor">
    <cofactor evidence="1">
        <name>FAD</name>
        <dbReference type="ChEBI" id="CHEBI:57692"/>
    </cofactor>
</comment>
<dbReference type="SUPFAM" id="SSF51905">
    <property type="entry name" value="FAD/NAD(P)-binding domain"/>
    <property type="match status" value="1"/>
</dbReference>
<dbReference type="PANTHER" id="PTHR46028:SF2">
    <property type="entry name" value="KYNURENINE 3-MONOOXYGENASE"/>
    <property type="match status" value="1"/>
</dbReference>
<evidence type="ECO:0000256" key="2">
    <source>
        <dbReference type="ARBA" id="ARBA00022630"/>
    </source>
</evidence>
<gene>
    <name evidence="8" type="ORF">METZ01_LOCUS69251</name>
</gene>
<keyword evidence="5" id="KW-0560">Oxidoreductase</keyword>
<dbReference type="PRINTS" id="PR00420">
    <property type="entry name" value="RNGMNOXGNASE"/>
</dbReference>
<dbReference type="PANTHER" id="PTHR46028">
    <property type="entry name" value="KYNURENINE 3-MONOOXYGENASE"/>
    <property type="match status" value="1"/>
</dbReference>
<sequence length="430" mass="49222">MLSRQGFPVVIFEARKDPRDSNLSPGRSINLAMSSRGINALKYAGVFDQIEPLLMPMAGRMLHFQDGKDEFQPYGQKKNEVIYSVSRFELNRRLIDTAEKKYNVKINFEHSVFSYDKNDSKLIINSPNKQHSITAKGMIAADGAGSLIRRSYKKSEPINPIESILPHRYKELNIPANKDGSFKIEKNALHVWPRGQFMLIALPNPDGNFTLTLFMPAKGKNSFAELSTIKKVNQFFKKYFSSAVPLLPDLNDEFKTNPTGILGTVRCQHWHDKDKILLIGDAAHALVPFHAQGMNFAFDDCMVLDKTIINGSSNWEEIFKNFEAQQLVNANSIQDMALENYIEMRDGVLDPKFAIQKELSFELERRLPKRFIPRYSMVMFHNEIPYKVAQERGEIQQQLLEQLTKNINTLSEIDLDHAKKIVRSKLTPLQ</sequence>
<dbReference type="GO" id="GO:0071949">
    <property type="term" value="F:FAD binding"/>
    <property type="evidence" value="ECO:0007669"/>
    <property type="project" value="InterPro"/>
</dbReference>
<evidence type="ECO:0000313" key="8">
    <source>
        <dbReference type="EMBL" id="SVA16397.1"/>
    </source>
</evidence>
<dbReference type="InterPro" id="IPR002938">
    <property type="entry name" value="FAD-bd"/>
</dbReference>
<feature type="domain" description="FAD-binding" evidence="7">
    <location>
        <begin position="2"/>
        <end position="308"/>
    </location>
</feature>
<evidence type="ECO:0000256" key="1">
    <source>
        <dbReference type="ARBA" id="ARBA00001974"/>
    </source>
</evidence>
<keyword evidence="2" id="KW-0285">Flavoprotein</keyword>
<keyword evidence="4" id="KW-0521">NADP</keyword>
<dbReference type="GO" id="GO:0004502">
    <property type="term" value="F:kynurenine 3-monooxygenase activity"/>
    <property type="evidence" value="ECO:0007669"/>
    <property type="project" value="TreeGrafter"/>
</dbReference>
<name>A0A381TNN8_9ZZZZ</name>
<dbReference type="InterPro" id="IPR036188">
    <property type="entry name" value="FAD/NAD-bd_sf"/>
</dbReference>
<keyword evidence="3" id="KW-0274">FAD</keyword>
<protein>
    <recommendedName>
        <fullName evidence="7">FAD-binding domain-containing protein</fullName>
    </recommendedName>
</protein>
<proteinExistence type="predicted"/>